<dbReference type="AlphaFoldDB" id="A0A9D7DX03"/>
<reference evidence="1" key="1">
    <citation type="submission" date="2020-10" db="EMBL/GenBank/DDBJ databases">
        <title>Connecting structure to function with the recovery of over 1000 high-quality activated sludge metagenome-assembled genomes encoding full-length rRNA genes using long-read sequencing.</title>
        <authorList>
            <person name="Singleton C.M."/>
            <person name="Petriglieri F."/>
            <person name="Kristensen J.M."/>
            <person name="Kirkegaard R.H."/>
            <person name="Michaelsen T.Y."/>
            <person name="Andersen M.H."/>
            <person name="Karst S.M."/>
            <person name="Dueholm M.S."/>
            <person name="Nielsen P.H."/>
            <person name="Albertsen M."/>
        </authorList>
    </citation>
    <scope>NUCLEOTIDE SEQUENCE</scope>
    <source>
        <strain evidence="1">Bjer_18-Q3-R1-45_BAT3C.347</strain>
    </source>
</reference>
<evidence type="ECO:0000313" key="1">
    <source>
        <dbReference type="EMBL" id="MBK6972361.1"/>
    </source>
</evidence>
<evidence type="ECO:0000313" key="2">
    <source>
        <dbReference type="Proteomes" id="UP000807785"/>
    </source>
</evidence>
<name>A0A9D7DX03_9PROT</name>
<sequence length="167" mass="17348">MTNVSVTLSGLDADWAKACRNAVTRLNFLFKQNGIAVVLSAGGSKGPTITVSTDPGIKGDAVHGRTSAESDGANRLIQAKVGLPEKVTINTPQGVRKAGTGILEIIAAHEFVHALGQAEHSSHLMAQTFYKEPGDNAAGDKLKAGGVKLPPLLLAPDTVDTLKGIWS</sequence>
<organism evidence="1 2">
    <name type="scientific">Candidatus Methylophosphatis roskildensis</name>
    <dbReference type="NCBI Taxonomy" id="2899263"/>
    <lineage>
        <taxon>Bacteria</taxon>
        <taxon>Pseudomonadati</taxon>
        <taxon>Pseudomonadota</taxon>
        <taxon>Betaproteobacteria</taxon>
        <taxon>Nitrosomonadales</taxon>
        <taxon>Sterolibacteriaceae</taxon>
        <taxon>Candidatus Methylophosphatis</taxon>
    </lineage>
</organism>
<gene>
    <name evidence="1" type="ORF">IPH26_05185</name>
</gene>
<protein>
    <submittedName>
        <fullName evidence="1">Uncharacterized protein</fullName>
    </submittedName>
</protein>
<dbReference type="EMBL" id="JADJEV010000002">
    <property type="protein sequence ID" value="MBK6972361.1"/>
    <property type="molecule type" value="Genomic_DNA"/>
</dbReference>
<comment type="caution">
    <text evidence="1">The sequence shown here is derived from an EMBL/GenBank/DDBJ whole genome shotgun (WGS) entry which is preliminary data.</text>
</comment>
<dbReference type="Proteomes" id="UP000807785">
    <property type="component" value="Unassembled WGS sequence"/>
</dbReference>
<proteinExistence type="predicted"/>
<accession>A0A9D7DX03</accession>